<evidence type="ECO:0000313" key="2">
    <source>
        <dbReference type="Proteomes" id="UP001320159"/>
    </source>
</evidence>
<comment type="caution">
    <text evidence="1">The sequence shown here is derived from an EMBL/GenBank/DDBJ whole genome shotgun (WGS) entry which is preliminary data.</text>
</comment>
<dbReference type="Pfam" id="PF13646">
    <property type="entry name" value="HEAT_2"/>
    <property type="match status" value="2"/>
</dbReference>
<organism evidence="1 2">
    <name type="scientific">Methanooceanicella nereidis</name>
    <dbReference type="NCBI Taxonomy" id="2052831"/>
    <lineage>
        <taxon>Archaea</taxon>
        <taxon>Methanobacteriati</taxon>
        <taxon>Methanobacteriota</taxon>
        <taxon>Stenosarchaea group</taxon>
        <taxon>Methanomicrobia</taxon>
        <taxon>Methanocellales</taxon>
        <taxon>Methanocellaceae</taxon>
        <taxon>Methanooceanicella</taxon>
    </lineage>
</organism>
<dbReference type="InterPro" id="IPR011989">
    <property type="entry name" value="ARM-like"/>
</dbReference>
<name>A0AAP2W6G1_9EURY</name>
<dbReference type="Gene3D" id="1.25.10.10">
    <property type="entry name" value="Leucine-rich Repeat Variant"/>
    <property type="match status" value="1"/>
</dbReference>
<dbReference type="InterPro" id="IPR004155">
    <property type="entry name" value="PBS_lyase_HEAT"/>
</dbReference>
<dbReference type="SMART" id="SM00567">
    <property type="entry name" value="EZ_HEAT"/>
    <property type="match status" value="2"/>
</dbReference>
<dbReference type="EMBL" id="PGCK01000007">
    <property type="protein sequence ID" value="MCD1295288.1"/>
    <property type="molecule type" value="Genomic_DNA"/>
</dbReference>
<sequence length="170" mass="19389">MISDLIRQLKDDDKDIRSFAALQLKNIGDKAAIEPLIETLSDNDPVVRQSAIHSLSVLGFNTGKKCVVKYIAHSLNDKDRMVRKEAAMALGTWLLNMIEDIKVVQMLVERLKDDDQEVADRAEFALGNLYQKKNNYDIIRPLLEAENDEDDIIRDKVKKILAGQIRIEKK</sequence>
<dbReference type="PANTHER" id="PTHR12697:SF5">
    <property type="entry name" value="DEOXYHYPUSINE HYDROXYLASE"/>
    <property type="match status" value="1"/>
</dbReference>
<accession>A0AAP2W6G1</accession>
<proteinExistence type="predicted"/>
<evidence type="ECO:0008006" key="3">
    <source>
        <dbReference type="Google" id="ProtNLM"/>
    </source>
</evidence>
<evidence type="ECO:0000313" key="1">
    <source>
        <dbReference type="EMBL" id="MCD1295288.1"/>
    </source>
</evidence>
<dbReference type="GO" id="GO:0016491">
    <property type="term" value="F:oxidoreductase activity"/>
    <property type="evidence" value="ECO:0007669"/>
    <property type="project" value="TreeGrafter"/>
</dbReference>
<dbReference type="InterPro" id="IPR016024">
    <property type="entry name" value="ARM-type_fold"/>
</dbReference>
<dbReference type="Proteomes" id="UP001320159">
    <property type="component" value="Unassembled WGS sequence"/>
</dbReference>
<dbReference type="SUPFAM" id="SSF48371">
    <property type="entry name" value="ARM repeat"/>
    <property type="match status" value="1"/>
</dbReference>
<dbReference type="RefSeq" id="WP_230742140.1">
    <property type="nucleotide sequence ID" value="NZ_PGCK01000007.1"/>
</dbReference>
<dbReference type="AlphaFoldDB" id="A0AAP2W6G1"/>
<dbReference type="PANTHER" id="PTHR12697">
    <property type="entry name" value="PBS LYASE HEAT-LIKE PROTEIN"/>
    <property type="match status" value="1"/>
</dbReference>
<keyword evidence="2" id="KW-1185">Reference proteome</keyword>
<protein>
    <recommendedName>
        <fullName evidence="3">HEAT repeat-containing protein</fullName>
    </recommendedName>
</protein>
<gene>
    <name evidence="1" type="ORF">CUJ83_09780</name>
</gene>
<reference evidence="1 2" key="1">
    <citation type="submission" date="2017-11" db="EMBL/GenBank/DDBJ databases">
        <title>Isolation and Characterization of Family Methanocellaceae Species from Potential Methane Hydrate Area Offshore Southwestern Taiwan.</title>
        <authorList>
            <person name="Zhang W.-L."/>
            <person name="Chen W.-C."/>
            <person name="Lai M.-C."/>
            <person name="Chen S.-C."/>
        </authorList>
    </citation>
    <scope>NUCLEOTIDE SEQUENCE [LARGE SCALE GENOMIC DNA]</scope>
    <source>
        <strain evidence="1 2">CWC-04</strain>
    </source>
</reference>